<gene>
    <name evidence="1" type="ORF">LCGC14_0454190</name>
</gene>
<name>A0A0F9SM59_9ZZZZ</name>
<comment type="caution">
    <text evidence="1">The sequence shown here is derived from an EMBL/GenBank/DDBJ whole genome shotgun (WGS) entry which is preliminary data.</text>
</comment>
<proteinExistence type="predicted"/>
<evidence type="ECO:0000313" key="1">
    <source>
        <dbReference type="EMBL" id="KKN68194.1"/>
    </source>
</evidence>
<reference evidence="1" key="1">
    <citation type="journal article" date="2015" name="Nature">
        <title>Complex archaea that bridge the gap between prokaryotes and eukaryotes.</title>
        <authorList>
            <person name="Spang A."/>
            <person name="Saw J.H."/>
            <person name="Jorgensen S.L."/>
            <person name="Zaremba-Niedzwiedzka K."/>
            <person name="Martijn J."/>
            <person name="Lind A.E."/>
            <person name="van Eijk R."/>
            <person name="Schleper C."/>
            <person name="Guy L."/>
            <person name="Ettema T.J."/>
        </authorList>
    </citation>
    <scope>NUCLEOTIDE SEQUENCE</scope>
</reference>
<dbReference type="AlphaFoldDB" id="A0A0F9SM59"/>
<protein>
    <submittedName>
        <fullName evidence="1">Uncharacterized protein</fullName>
    </submittedName>
</protein>
<dbReference type="EMBL" id="LAZR01000456">
    <property type="protein sequence ID" value="KKN68194.1"/>
    <property type="molecule type" value="Genomic_DNA"/>
</dbReference>
<organism evidence="1">
    <name type="scientific">marine sediment metagenome</name>
    <dbReference type="NCBI Taxonomy" id="412755"/>
    <lineage>
        <taxon>unclassified sequences</taxon>
        <taxon>metagenomes</taxon>
        <taxon>ecological metagenomes</taxon>
    </lineage>
</organism>
<accession>A0A0F9SM59</accession>
<sequence>MRVYFDEVGYPSEIEMKSELKDLLESQGSFERLKMFHDKITSIIVYWNKLESFYKLYQNGKLPEEKFKEKIEEFQQLYFNELEYRTLKRI</sequence>